<feature type="region of interest" description="Disordered" evidence="2">
    <location>
        <begin position="1"/>
        <end position="28"/>
    </location>
</feature>
<dbReference type="Proteomes" id="UP000654075">
    <property type="component" value="Unassembled WGS sequence"/>
</dbReference>
<gene>
    <name evidence="3" type="ORF">PGLA1383_LOCUS27848</name>
</gene>
<feature type="coiled-coil region" evidence="1">
    <location>
        <begin position="90"/>
        <end position="135"/>
    </location>
</feature>
<feature type="non-terminal residue" evidence="3">
    <location>
        <position position="392"/>
    </location>
</feature>
<protein>
    <submittedName>
        <fullName evidence="3">Uncharacterized protein</fullName>
    </submittedName>
</protein>
<organism evidence="3 4">
    <name type="scientific">Polarella glacialis</name>
    <name type="common">Dinoflagellate</name>
    <dbReference type="NCBI Taxonomy" id="89957"/>
    <lineage>
        <taxon>Eukaryota</taxon>
        <taxon>Sar</taxon>
        <taxon>Alveolata</taxon>
        <taxon>Dinophyceae</taxon>
        <taxon>Suessiales</taxon>
        <taxon>Suessiaceae</taxon>
        <taxon>Polarella</taxon>
    </lineage>
</organism>
<dbReference type="OrthoDB" id="442822at2759"/>
<feature type="coiled-coil region" evidence="1">
    <location>
        <begin position="355"/>
        <end position="382"/>
    </location>
</feature>
<dbReference type="EMBL" id="CAJNNV010024499">
    <property type="protein sequence ID" value="CAE8610021.1"/>
    <property type="molecule type" value="Genomic_DNA"/>
</dbReference>
<name>A0A813FHK6_POLGL</name>
<evidence type="ECO:0000256" key="1">
    <source>
        <dbReference type="SAM" id="Coils"/>
    </source>
</evidence>
<feature type="coiled-coil region" evidence="1">
    <location>
        <begin position="199"/>
        <end position="320"/>
    </location>
</feature>
<keyword evidence="4" id="KW-1185">Reference proteome</keyword>
<comment type="caution">
    <text evidence="3">The sequence shown here is derived from an EMBL/GenBank/DDBJ whole genome shotgun (WGS) entry which is preliminary data.</text>
</comment>
<keyword evidence="1" id="KW-0175">Coiled coil</keyword>
<reference evidence="3" key="1">
    <citation type="submission" date="2021-02" db="EMBL/GenBank/DDBJ databases">
        <authorList>
            <person name="Dougan E. K."/>
            <person name="Rhodes N."/>
            <person name="Thang M."/>
            <person name="Chan C."/>
        </authorList>
    </citation>
    <scope>NUCLEOTIDE SEQUENCE</scope>
</reference>
<sequence>MKAPVGLAEKRRCHPSAKDDPHRSKVKSALEGQQLTAYVVSVIGRIMVDFSRFADVVLRWQRKSAGADDKVTFGQIPEKLPAEGTDSVWFREMVDRLERQDKQNTELESKYSGVANELRERKRQFLRERSIWKERLRNLQAHARESGDRALDKLLYHDVQFYAEVGERSVEDVQDEYERKLVEQELKFQEEILDKNHLILDLEKDVEQLQTTLAAARGRRSSSSDLEKRMARAEMACEGAEEAREKTEQALRALREECEALKVANDGLLLQVSGLQGLVGEKDQQLQELAAQIVASELRLQQHRAEVEEVQRQLAARDALAAREASKQPEARPKPICIRQVPRYLVAKLEPDDRLEQVEGELRDALNQAEDLRARLAEALERVPSSSEYAQT</sequence>
<evidence type="ECO:0000256" key="2">
    <source>
        <dbReference type="SAM" id="MobiDB-lite"/>
    </source>
</evidence>
<proteinExistence type="predicted"/>
<dbReference type="AlphaFoldDB" id="A0A813FHK6"/>
<evidence type="ECO:0000313" key="3">
    <source>
        <dbReference type="EMBL" id="CAE8610021.1"/>
    </source>
</evidence>
<evidence type="ECO:0000313" key="4">
    <source>
        <dbReference type="Proteomes" id="UP000654075"/>
    </source>
</evidence>
<accession>A0A813FHK6</accession>